<dbReference type="RefSeq" id="WP_169325445.1">
    <property type="nucleotide sequence ID" value="NZ_JABCJJ010000023.1"/>
</dbReference>
<keyword evidence="1" id="KW-0732">Signal</keyword>
<protein>
    <submittedName>
        <fullName evidence="2">Uncharacterized protein</fullName>
    </submittedName>
</protein>
<keyword evidence="3" id="KW-1185">Reference proteome</keyword>
<organism evidence="2 3">
    <name type="scientific">Cellulomonas fimi</name>
    <dbReference type="NCBI Taxonomy" id="1708"/>
    <lineage>
        <taxon>Bacteria</taxon>
        <taxon>Bacillati</taxon>
        <taxon>Actinomycetota</taxon>
        <taxon>Actinomycetes</taxon>
        <taxon>Micrococcales</taxon>
        <taxon>Cellulomonadaceae</taxon>
        <taxon>Cellulomonas</taxon>
    </lineage>
</organism>
<feature type="chain" id="PRO_5031117673" evidence="1">
    <location>
        <begin position="33"/>
        <end position="319"/>
    </location>
</feature>
<dbReference type="AlphaFoldDB" id="A0A7Y0LZZ9"/>
<evidence type="ECO:0000313" key="3">
    <source>
        <dbReference type="Proteomes" id="UP000562124"/>
    </source>
</evidence>
<dbReference type="EMBL" id="JABCJJ010000023">
    <property type="protein sequence ID" value="NMR21066.1"/>
    <property type="molecule type" value="Genomic_DNA"/>
</dbReference>
<comment type="caution">
    <text evidence="2">The sequence shown here is derived from an EMBL/GenBank/DDBJ whole genome shotgun (WGS) entry which is preliminary data.</text>
</comment>
<accession>A0A7Y0LZZ9</accession>
<proteinExistence type="predicted"/>
<name>A0A7Y0LZZ9_CELFI</name>
<gene>
    <name evidence="2" type="ORF">HIR71_12685</name>
</gene>
<dbReference type="Proteomes" id="UP000562124">
    <property type="component" value="Unassembled WGS sequence"/>
</dbReference>
<reference evidence="2 3" key="1">
    <citation type="submission" date="2020-04" db="EMBL/GenBank/DDBJ databases">
        <title>Sequencing and Assembly of C. fimi.</title>
        <authorList>
            <person name="Ramsey A.R."/>
        </authorList>
    </citation>
    <scope>NUCLEOTIDE SEQUENCE [LARGE SCALE GENOMIC DNA]</scope>
    <source>
        <strain evidence="2 3">SB</strain>
    </source>
</reference>
<evidence type="ECO:0000313" key="2">
    <source>
        <dbReference type="EMBL" id="NMR21066.1"/>
    </source>
</evidence>
<sequence length="319" mass="32828">MHLDTRSPRTTVAAAAAVAMLLTLTVGPPAQAADHFDEVADLISRVGPDQGTVVPATALPGGDLTAVASGVHATIPTDPSAELLLSKPADVAMPQLAVNLPAELNLSKGGVARDGTVVYKGKGKGKGVDAAVQVLDDGSMRVQTIIRNAKAAHSFTYTFGDDVKVAEGSNGEVALVTDTADGGVAIAEVGAAWAVDANGAPVATRYEVQANSLVQVIGADASTAYPVTADPRWKWFAAAWSAKFNKPETRDFANAGSAIAMCGVFGKYGLPALGFCAFYAGYINAQANIARGAGQCIAITVTPPPLVYRYNDRDCFGSY</sequence>
<evidence type="ECO:0000256" key="1">
    <source>
        <dbReference type="SAM" id="SignalP"/>
    </source>
</evidence>
<feature type="signal peptide" evidence="1">
    <location>
        <begin position="1"/>
        <end position="32"/>
    </location>
</feature>